<dbReference type="InterPro" id="IPR002549">
    <property type="entry name" value="AI-2E-like"/>
</dbReference>
<reference evidence="8" key="1">
    <citation type="journal article" date="2019" name="Int. J. Syst. Evol. Microbiol.">
        <title>The Global Catalogue of Microorganisms (GCM) 10K type strain sequencing project: providing services to taxonomists for standard genome sequencing and annotation.</title>
        <authorList>
            <consortium name="The Broad Institute Genomics Platform"/>
            <consortium name="The Broad Institute Genome Sequencing Center for Infectious Disease"/>
            <person name="Wu L."/>
            <person name="Ma J."/>
        </authorList>
    </citation>
    <scope>NUCLEOTIDE SEQUENCE [LARGE SCALE GENOMIC DNA]</scope>
    <source>
        <strain evidence="8">CCUG 55608</strain>
    </source>
</reference>
<feature type="transmembrane region" description="Helical" evidence="6">
    <location>
        <begin position="161"/>
        <end position="186"/>
    </location>
</feature>
<evidence type="ECO:0000256" key="2">
    <source>
        <dbReference type="ARBA" id="ARBA00009773"/>
    </source>
</evidence>
<feature type="transmembrane region" description="Helical" evidence="6">
    <location>
        <begin position="19"/>
        <end position="52"/>
    </location>
</feature>
<evidence type="ECO:0000256" key="6">
    <source>
        <dbReference type="SAM" id="Phobius"/>
    </source>
</evidence>
<dbReference type="Pfam" id="PF01594">
    <property type="entry name" value="AI-2E_transport"/>
    <property type="match status" value="1"/>
</dbReference>
<dbReference type="RefSeq" id="WP_265993990.1">
    <property type="nucleotide sequence ID" value="NZ_CP110973.1"/>
</dbReference>
<keyword evidence="8" id="KW-1185">Reference proteome</keyword>
<proteinExistence type="inferred from homology"/>
<comment type="caution">
    <text evidence="7">The sequence shown here is derived from an EMBL/GenBank/DDBJ whole genome shotgun (WGS) entry which is preliminary data.</text>
</comment>
<feature type="transmembrane region" description="Helical" evidence="6">
    <location>
        <begin position="73"/>
        <end position="92"/>
    </location>
</feature>
<dbReference type="PANTHER" id="PTHR21716:SF62">
    <property type="entry name" value="TRANSPORT PROTEIN YDBI-RELATED"/>
    <property type="match status" value="1"/>
</dbReference>
<evidence type="ECO:0000256" key="5">
    <source>
        <dbReference type="ARBA" id="ARBA00023136"/>
    </source>
</evidence>
<evidence type="ECO:0000256" key="4">
    <source>
        <dbReference type="ARBA" id="ARBA00022989"/>
    </source>
</evidence>
<dbReference type="PANTHER" id="PTHR21716">
    <property type="entry name" value="TRANSMEMBRANE PROTEIN"/>
    <property type="match status" value="1"/>
</dbReference>
<feature type="transmembrane region" description="Helical" evidence="6">
    <location>
        <begin position="206"/>
        <end position="231"/>
    </location>
</feature>
<feature type="transmembrane region" description="Helical" evidence="6">
    <location>
        <begin position="237"/>
        <end position="265"/>
    </location>
</feature>
<evidence type="ECO:0000256" key="1">
    <source>
        <dbReference type="ARBA" id="ARBA00004141"/>
    </source>
</evidence>
<keyword evidence="5 6" id="KW-0472">Membrane</keyword>
<dbReference type="EMBL" id="JBHTLP010000023">
    <property type="protein sequence ID" value="MFD1144925.1"/>
    <property type="molecule type" value="Genomic_DNA"/>
</dbReference>
<dbReference type="Proteomes" id="UP001597116">
    <property type="component" value="Unassembled WGS sequence"/>
</dbReference>
<gene>
    <name evidence="7" type="ORF">ACFQ4C_27595</name>
</gene>
<feature type="transmembrane region" description="Helical" evidence="6">
    <location>
        <begin position="311"/>
        <end position="336"/>
    </location>
</feature>
<keyword evidence="4 6" id="KW-1133">Transmembrane helix</keyword>
<accession>A0ABW3QJI3</accession>
<feature type="transmembrane region" description="Helical" evidence="6">
    <location>
        <begin position="272"/>
        <end position="291"/>
    </location>
</feature>
<keyword evidence="3 6" id="KW-0812">Transmembrane</keyword>
<organism evidence="7 8">
    <name type="scientific">Larkinella insperata</name>
    <dbReference type="NCBI Taxonomy" id="332158"/>
    <lineage>
        <taxon>Bacteria</taxon>
        <taxon>Pseudomonadati</taxon>
        <taxon>Bacteroidota</taxon>
        <taxon>Cytophagia</taxon>
        <taxon>Cytophagales</taxon>
        <taxon>Spirosomataceae</taxon>
        <taxon>Larkinella</taxon>
    </lineage>
</organism>
<evidence type="ECO:0000313" key="7">
    <source>
        <dbReference type="EMBL" id="MFD1144925.1"/>
    </source>
</evidence>
<comment type="subcellular location">
    <subcellularLocation>
        <location evidence="1">Membrane</location>
        <topology evidence="1">Multi-pass membrane protein</topology>
    </subcellularLocation>
</comment>
<evidence type="ECO:0000256" key="3">
    <source>
        <dbReference type="ARBA" id="ARBA00022692"/>
    </source>
</evidence>
<sequence>MKDQSTPINNESFAERISIFVGITILFLALVAIFIVSFEIILLIIAALLIALPLRAGAKKLHDKFGMKESISLVLVILGVLAVLTGMVWLLADRISTQIVQFQEQTPDAIESARRQLTHSSFGRQLLNSIPSTEEIRQNSSKLLSHASGLVSGTFGTLSNLYVVLFMAAFIVVNPTMYRSGIITLVPKPGRKRTGEILDNLNQILVSWLLGQLFSMFVVGVLTFIGLWILGVQLAGVLALFAGLISFIPNLGPIIALVPALLFASLDGFDQVLYVLILYLAVQTIESSVATPIVQKRMINMPPALVFGSQLVIGAFGGLLGLTLATPIMAMLMVLVKMIYVQDMLEDDSVQVQS</sequence>
<name>A0ABW3QJI3_9BACT</name>
<comment type="similarity">
    <text evidence="2">Belongs to the autoinducer-2 exporter (AI-2E) (TC 2.A.86) family.</text>
</comment>
<protein>
    <submittedName>
        <fullName evidence="7">AI-2E family transporter</fullName>
    </submittedName>
</protein>
<evidence type="ECO:0000313" key="8">
    <source>
        <dbReference type="Proteomes" id="UP001597116"/>
    </source>
</evidence>